<proteinExistence type="inferred from homology"/>
<dbReference type="AlphaFoldDB" id="A0A4Q7J3V4"/>
<organism evidence="5 6">
    <name type="scientific">Amycolatopsis suaedae</name>
    <dbReference type="NCBI Taxonomy" id="2510978"/>
    <lineage>
        <taxon>Bacteria</taxon>
        <taxon>Bacillati</taxon>
        <taxon>Actinomycetota</taxon>
        <taxon>Actinomycetes</taxon>
        <taxon>Pseudonocardiales</taxon>
        <taxon>Pseudonocardiaceae</taxon>
        <taxon>Amycolatopsis</taxon>
    </lineage>
</organism>
<keyword evidence="6" id="KW-1185">Reference proteome</keyword>
<protein>
    <submittedName>
        <fullName evidence="5">Helix-turn-helix domain-containing protein</fullName>
    </submittedName>
</protein>
<dbReference type="SUPFAM" id="SSF52540">
    <property type="entry name" value="P-loop containing nucleoside triphosphate hydrolases"/>
    <property type="match status" value="1"/>
</dbReference>
<dbReference type="EMBL" id="SFCC01000011">
    <property type="protein sequence ID" value="RZQ61657.1"/>
    <property type="molecule type" value="Genomic_DNA"/>
</dbReference>
<dbReference type="SMART" id="SM01043">
    <property type="entry name" value="BTAD"/>
    <property type="match status" value="1"/>
</dbReference>
<dbReference type="GO" id="GO:0003677">
    <property type="term" value="F:DNA binding"/>
    <property type="evidence" value="ECO:0007669"/>
    <property type="project" value="UniProtKB-UniRule"/>
</dbReference>
<dbReference type="InterPro" id="IPR011990">
    <property type="entry name" value="TPR-like_helical_dom_sf"/>
</dbReference>
<dbReference type="PANTHER" id="PTHR47691">
    <property type="entry name" value="REGULATOR-RELATED"/>
    <property type="match status" value="1"/>
</dbReference>
<feature type="domain" description="OmpR/PhoB-type" evidence="4">
    <location>
        <begin position="1"/>
        <end position="90"/>
    </location>
</feature>
<evidence type="ECO:0000256" key="2">
    <source>
        <dbReference type="ARBA" id="ARBA00023125"/>
    </source>
</evidence>
<dbReference type="SUPFAM" id="SSF48452">
    <property type="entry name" value="TPR-like"/>
    <property type="match status" value="2"/>
</dbReference>
<gene>
    <name evidence="5" type="ORF">EWH70_22090</name>
</gene>
<comment type="similarity">
    <text evidence="1">Belongs to the AfsR/DnrI/RedD regulatory family.</text>
</comment>
<dbReference type="Proteomes" id="UP000292003">
    <property type="component" value="Unassembled WGS sequence"/>
</dbReference>
<dbReference type="SMART" id="SM00862">
    <property type="entry name" value="Trans_reg_C"/>
    <property type="match status" value="1"/>
</dbReference>
<dbReference type="Pfam" id="PF00486">
    <property type="entry name" value="Trans_reg_C"/>
    <property type="match status" value="1"/>
</dbReference>
<dbReference type="InterPro" id="IPR001867">
    <property type="entry name" value="OmpR/PhoB-type_DNA-bd"/>
</dbReference>
<dbReference type="InterPro" id="IPR058852">
    <property type="entry name" value="HTH_77"/>
</dbReference>
<dbReference type="CDD" id="cd15831">
    <property type="entry name" value="BTAD"/>
    <property type="match status" value="1"/>
</dbReference>
<dbReference type="Gene3D" id="1.25.40.10">
    <property type="entry name" value="Tetratricopeptide repeat domain"/>
    <property type="match status" value="2"/>
</dbReference>
<accession>A0A4Q7J3V4</accession>
<evidence type="ECO:0000256" key="1">
    <source>
        <dbReference type="ARBA" id="ARBA00005820"/>
    </source>
</evidence>
<dbReference type="PANTHER" id="PTHR47691:SF3">
    <property type="entry name" value="HTH-TYPE TRANSCRIPTIONAL REGULATOR RV0890C-RELATED"/>
    <property type="match status" value="1"/>
</dbReference>
<dbReference type="InterPro" id="IPR005158">
    <property type="entry name" value="BTAD"/>
</dbReference>
<comment type="caution">
    <text evidence="5">The sequence shown here is derived from an EMBL/GenBank/DDBJ whole genome shotgun (WGS) entry which is preliminary data.</text>
</comment>
<dbReference type="RefSeq" id="WP_130477390.1">
    <property type="nucleotide sequence ID" value="NZ_SFCC01000011.1"/>
</dbReference>
<dbReference type="InterPro" id="IPR036388">
    <property type="entry name" value="WH-like_DNA-bd_sf"/>
</dbReference>
<dbReference type="Gene3D" id="1.10.10.10">
    <property type="entry name" value="Winged helix-like DNA-binding domain superfamily/Winged helix DNA-binding domain"/>
    <property type="match status" value="1"/>
</dbReference>
<dbReference type="InterPro" id="IPR016032">
    <property type="entry name" value="Sig_transdc_resp-reg_C-effctor"/>
</dbReference>
<keyword evidence="2 3" id="KW-0238">DNA-binding</keyword>
<dbReference type="OrthoDB" id="9812579at2"/>
<feature type="DNA-binding region" description="OmpR/PhoB-type" evidence="3">
    <location>
        <begin position="1"/>
        <end position="90"/>
    </location>
</feature>
<evidence type="ECO:0000256" key="3">
    <source>
        <dbReference type="PROSITE-ProRule" id="PRU01091"/>
    </source>
</evidence>
<evidence type="ECO:0000313" key="6">
    <source>
        <dbReference type="Proteomes" id="UP000292003"/>
    </source>
</evidence>
<reference evidence="5 6" key="1">
    <citation type="submission" date="2019-02" db="EMBL/GenBank/DDBJ databases">
        <title>Draft genome sequence of Amycolatopsis sp. 8-3EHSu isolated from roots of Suaeda maritima.</title>
        <authorList>
            <person name="Duangmal K."/>
            <person name="Chantavorakit T."/>
        </authorList>
    </citation>
    <scope>NUCLEOTIDE SEQUENCE [LARGE SCALE GENOMIC DNA]</scope>
    <source>
        <strain evidence="5 6">8-3EHSu</strain>
    </source>
</reference>
<dbReference type="SUPFAM" id="SSF46894">
    <property type="entry name" value="C-terminal effector domain of the bipartite response regulators"/>
    <property type="match status" value="1"/>
</dbReference>
<evidence type="ECO:0000313" key="5">
    <source>
        <dbReference type="EMBL" id="RZQ61657.1"/>
    </source>
</evidence>
<evidence type="ECO:0000259" key="4">
    <source>
        <dbReference type="PROSITE" id="PS51755"/>
    </source>
</evidence>
<dbReference type="GO" id="GO:0000160">
    <property type="term" value="P:phosphorelay signal transduction system"/>
    <property type="evidence" value="ECO:0007669"/>
    <property type="project" value="InterPro"/>
</dbReference>
<dbReference type="GO" id="GO:0006355">
    <property type="term" value="P:regulation of DNA-templated transcription"/>
    <property type="evidence" value="ECO:0007669"/>
    <property type="project" value="InterPro"/>
</dbReference>
<sequence>MRVRLLGPVQALADDGTPLPVGGARLRALLALLALDVGRPVSVERLVDGLWGGEPPADAANALQSLVSRLRRALPAGVLARTTAGYRLDAEDTDADRFTDLATRGRAELAADPARASALLTEALDLWHGPALADVDAPFTTAHTARLAELRLTAAEDRYDAELRLGRHAGVLTDLAADADRHPLRERLAALLMRALHAAGRQADALARFERVRAELADELGVDPSEQLREAHLAVLRGEQRPARSPAQSTVPVRLTSFVGRADECKLIAERLADHRLVTLVGPGGAGKTRLATEAVADVDRKWFVPLAAVGEADDIAAAVYDALGRWEPGPATVVDRIVEAVGLAGGGLLVLDNCEHLVDSVAALVAELLGRIGSLRILATSREPLAVTGEAVCPIGPLAVPEPGALAAEALDAPAVRLFVDRATAARPGFTLTDANAAAVAEICRGLDGMPLAIELAAARLRSMTVEQVAERLDDRFRLLASGDRAALPRQRTLRAVVEWSWDLLGDTERTLARRLSALPAGLSLAGAEAACADEVLPREDVVYLLGSLVEKSIVDSYVGAGGEPRYRMLETIRAYAAEHLAESGEHDVVLERATAWLLDRVEPLEPMLRDRRQLAAIPVYDAEYENLLAAARWAIDTGRAVPARRLVDALLWFWMLRGHDTTSASITGRILTLADRLPDDARTTYALVAAQRPFVSGPRDDERQLVDDCVRTGAVERYPPLTLFLPMVALLSRDAELLERELTRALSTTDPWRKACAMWAKGFICADRGDQLAADEARAEALAGFEAVGDRWGIASTLGMLADGRSLRGDHAGAIAAHERGIELAAELGSADDLSRQLWLLSSQRRRAGDLAGAWRDLREAERVGRAVQDRQFEVVVLAGSVELYRMEGNLAAAGAALAEAERRLTADMFPATVGEDWLNQVKAAVAMAEGRLADAETCVLAALTYSTGRRDFADVAQGAELLALLRHRQSDAADAARVLGMSEALRGVFDAGNPELTQLVAELTTELGDQGFRLHYESGSRMSKEDAVAYLLRRR</sequence>
<dbReference type="PROSITE" id="PS51755">
    <property type="entry name" value="OMPR_PHOB"/>
    <property type="match status" value="1"/>
</dbReference>
<dbReference type="Pfam" id="PF25872">
    <property type="entry name" value="HTH_77"/>
    <property type="match status" value="1"/>
</dbReference>
<dbReference type="Pfam" id="PF03704">
    <property type="entry name" value="BTAD"/>
    <property type="match status" value="1"/>
</dbReference>
<dbReference type="InterPro" id="IPR027417">
    <property type="entry name" value="P-loop_NTPase"/>
</dbReference>
<name>A0A4Q7J3V4_9PSEU</name>